<evidence type="ECO:0000259" key="7">
    <source>
        <dbReference type="Pfam" id="PF10520"/>
    </source>
</evidence>
<sequence>MDTYGSENTPILGETILAFRQHHRYPIAITYNTTIRTFGDPAASCLPQLLWSTWTIKHFNGDAFSYFLVLFVFAWCSVGLWVNQIHQWSHTHNKQIPAVAQLLQKVGLIVSKQHHHKHHISPHTCDYCIVSGIMDGPLAALKFWRRMENIIEYLTNVKPRSECKSH</sequence>
<protein>
    <recommendedName>
        <fullName evidence="7">Lipid desaturase domain-containing protein</fullName>
    </recommendedName>
</protein>
<dbReference type="EMBL" id="CAWYQH010000108">
    <property type="protein sequence ID" value="CAK8688848.1"/>
    <property type="molecule type" value="Genomic_DNA"/>
</dbReference>
<keyword evidence="3 6" id="KW-0812">Transmembrane</keyword>
<evidence type="ECO:0000256" key="1">
    <source>
        <dbReference type="ARBA" id="ARBA00004141"/>
    </source>
</evidence>
<gene>
    <name evidence="8" type="ORF">CVLEPA_LOCUS20811</name>
</gene>
<keyword evidence="5 6" id="KW-0472">Membrane</keyword>
<dbReference type="InterPro" id="IPR053335">
    <property type="entry name" value="Fatty_acid_desaturase_CarF"/>
</dbReference>
<dbReference type="Pfam" id="PF10520">
    <property type="entry name" value="Lipid_desat"/>
    <property type="match status" value="1"/>
</dbReference>
<feature type="transmembrane region" description="Helical" evidence="6">
    <location>
        <begin position="63"/>
        <end position="82"/>
    </location>
</feature>
<keyword evidence="9" id="KW-1185">Reference proteome</keyword>
<dbReference type="Proteomes" id="UP001642483">
    <property type="component" value="Unassembled WGS sequence"/>
</dbReference>
<evidence type="ECO:0000256" key="6">
    <source>
        <dbReference type="SAM" id="Phobius"/>
    </source>
</evidence>
<evidence type="ECO:0000256" key="5">
    <source>
        <dbReference type="ARBA" id="ARBA00023136"/>
    </source>
</evidence>
<evidence type="ECO:0000256" key="2">
    <source>
        <dbReference type="ARBA" id="ARBA00007620"/>
    </source>
</evidence>
<feature type="domain" description="Lipid desaturase" evidence="7">
    <location>
        <begin position="1"/>
        <end position="161"/>
    </location>
</feature>
<evidence type="ECO:0000313" key="8">
    <source>
        <dbReference type="EMBL" id="CAK8688848.1"/>
    </source>
</evidence>
<evidence type="ECO:0000256" key="3">
    <source>
        <dbReference type="ARBA" id="ARBA00022692"/>
    </source>
</evidence>
<dbReference type="PANTHER" id="PTHR48230:SF1">
    <property type="entry name" value="LIPID DESATURASE DOMAIN-CONTAINING PROTEIN"/>
    <property type="match status" value="1"/>
</dbReference>
<organism evidence="8 9">
    <name type="scientific">Clavelina lepadiformis</name>
    <name type="common">Light-bulb sea squirt</name>
    <name type="synonym">Ascidia lepadiformis</name>
    <dbReference type="NCBI Taxonomy" id="159417"/>
    <lineage>
        <taxon>Eukaryota</taxon>
        <taxon>Metazoa</taxon>
        <taxon>Chordata</taxon>
        <taxon>Tunicata</taxon>
        <taxon>Ascidiacea</taxon>
        <taxon>Aplousobranchia</taxon>
        <taxon>Clavelinidae</taxon>
        <taxon>Clavelina</taxon>
    </lineage>
</organism>
<dbReference type="InterPro" id="IPR019547">
    <property type="entry name" value="Lipid_desat"/>
</dbReference>
<keyword evidence="4 6" id="KW-1133">Transmembrane helix</keyword>
<proteinExistence type="inferred from homology"/>
<dbReference type="PANTHER" id="PTHR48230">
    <property type="match status" value="1"/>
</dbReference>
<comment type="similarity">
    <text evidence="2">Belongs to the fatty acid desaturase CarF family.</text>
</comment>
<comment type="subcellular location">
    <subcellularLocation>
        <location evidence="1">Membrane</location>
        <topology evidence="1">Multi-pass membrane protein</topology>
    </subcellularLocation>
</comment>
<evidence type="ECO:0000313" key="9">
    <source>
        <dbReference type="Proteomes" id="UP001642483"/>
    </source>
</evidence>
<accession>A0ABP0GD27</accession>
<comment type="caution">
    <text evidence="8">The sequence shown here is derived from an EMBL/GenBank/DDBJ whole genome shotgun (WGS) entry which is preliminary data.</text>
</comment>
<name>A0ABP0GD27_CLALP</name>
<reference evidence="8 9" key="1">
    <citation type="submission" date="2024-02" db="EMBL/GenBank/DDBJ databases">
        <authorList>
            <person name="Daric V."/>
            <person name="Darras S."/>
        </authorList>
    </citation>
    <scope>NUCLEOTIDE SEQUENCE [LARGE SCALE GENOMIC DNA]</scope>
</reference>
<evidence type="ECO:0000256" key="4">
    <source>
        <dbReference type="ARBA" id="ARBA00022989"/>
    </source>
</evidence>